<dbReference type="SUPFAM" id="SSF52540">
    <property type="entry name" value="P-loop containing nucleoside triphosphate hydrolases"/>
    <property type="match status" value="1"/>
</dbReference>
<dbReference type="EMBL" id="NHRJ02000001">
    <property type="protein sequence ID" value="PZE22745.1"/>
    <property type="molecule type" value="Genomic_DNA"/>
</dbReference>
<keyword evidence="4 7" id="KW-0067">ATP-binding</keyword>
<evidence type="ECO:0000256" key="3">
    <source>
        <dbReference type="ARBA" id="ARBA00022741"/>
    </source>
</evidence>
<dbReference type="PROSITE" id="PS50893">
    <property type="entry name" value="ABC_TRANSPORTER_2"/>
    <property type="match status" value="1"/>
</dbReference>
<accession>A0A2W1NTB3</accession>
<dbReference type="GO" id="GO:0016887">
    <property type="term" value="F:ATP hydrolysis activity"/>
    <property type="evidence" value="ECO:0007669"/>
    <property type="project" value="InterPro"/>
</dbReference>
<sequence length="234" mass="25575">MLKVKNLSVHYGGMQALAGVNLEVHDGEIVSIVGSNGAGKSTAINAISGLRKLTSGTIQFLGDDLTGLEAHARVPLGIVQVPEGRKLFPLMSVEENLLIGSTHREAKQHRHETLEQVYRLLPRLKERKKQIAKTLSGGEQQMAAIGRALMSRPKLLMFDEPSLGLSPLLVQTLFNLIKQISSQGITIMLVEQNVKQTLQIVDRCYVLENGGISLEGTGEELLNHDHVKKAFLGM</sequence>
<evidence type="ECO:0000256" key="4">
    <source>
        <dbReference type="ARBA" id="ARBA00022840"/>
    </source>
</evidence>
<dbReference type="PROSITE" id="PS00211">
    <property type="entry name" value="ABC_TRANSPORTER_1"/>
    <property type="match status" value="1"/>
</dbReference>
<evidence type="ECO:0000256" key="5">
    <source>
        <dbReference type="ARBA" id="ARBA00022970"/>
    </source>
</evidence>
<dbReference type="InterPro" id="IPR027417">
    <property type="entry name" value="P-loop_NTPase"/>
</dbReference>
<keyword evidence="5" id="KW-0029">Amino-acid transport</keyword>
<dbReference type="InterPro" id="IPR003439">
    <property type="entry name" value="ABC_transporter-like_ATP-bd"/>
</dbReference>
<evidence type="ECO:0000313" key="8">
    <source>
        <dbReference type="Proteomes" id="UP000214746"/>
    </source>
</evidence>
<dbReference type="GO" id="GO:0015658">
    <property type="term" value="F:branched-chain amino acid transmembrane transporter activity"/>
    <property type="evidence" value="ECO:0007669"/>
    <property type="project" value="TreeGrafter"/>
</dbReference>
<dbReference type="Proteomes" id="UP000214746">
    <property type="component" value="Unassembled WGS sequence"/>
</dbReference>
<dbReference type="InterPro" id="IPR052156">
    <property type="entry name" value="BCAA_Transport_ATP-bd_LivF"/>
</dbReference>
<dbReference type="InterPro" id="IPR017871">
    <property type="entry name" value="ABC_transporter-like_CS"/>
</dbReference>
<gene>
    <name evidence="7" type="ORF">CBW46_002975</name>
</gene>
<keyword evidence="8" id="KW-1185">Reference proteome</keyword>
<comment type="similarity">
    <text evidence="1">Belongs to the ABC transporter superfamily.</text>
</comment>
<feature type="domain" description="ABC transporter" evidence="6">
    <location>
        <begin position="2"/>
        <end position="234"/>
    </location>
</feature>
<dbReference type="RefSeq" id="WP_089198513.1">
    <property type="nucleotide sequence ID" value="NZ_NHRJ02000001.1"/>
</dbReference>
<dbReference type="GO" id="GO:0015807">
    <property type="term" value="P:L-amino acid transport"/>
    <property type="evidence" value="ECO:0007669"/>
    <property type="project" value="TreeGrafter"/>
</dbReference>
<reference evidence="7" key="1">
    <citation type="submission" date="2018-06" db="EMBL/GenBank/DDBJ databases">
        <title>Paenibacillus xerothermodurans sp. nov. an extremely dry heat resistant spore forming bacterium isolated from the soil of Cape Canaveral, Florida.</title>
        <authorList>
            <person name="Seuylemezian A."/>
            <person name="Kaur N."/>
            <person name="Patil P."/>
            <person name="Patil P."/>
            <person name="Mayilraj S."/>
            <person name="Vaishampayan P."/>
        </authorList>
    </citation>
    <scope>NUCLEOTIDE SEQUENCE [LARGE SCALE GENOMIC DNA]</scope>
    <source>
        <strain evidence="7">ATCC 27380</strain>
    </source>
</reference>
<dbReference type="OrthoDB" id="9776369at2"/>
<proteinExistence type="inferred from homology"/>
<dbReference type="CDD" id="cd03224">
    <property type="entry name" value="ABC_TM1139_LivF_branched"/>
    <property type="match status" value="1"/>
</dbReference>
<dbReference type="AlphaFoldDB" id="A0A2W1NTB3"/>
<dbReference type="PANTHER" id="PTHR43820">
    <property type="entry name" value="HIGH-AFFINITY BRANCHED-CHAIN AMINO ACID TRANSPORT ATP-BINDING PROTEIN LIVF"/>
    <property type="match status" value="1"/>
</dbReference>
<evidence type="ECO:0000259" key="6">
    <source>
        <dbReference type="PROSITE" id="PS50893"/>
    </source>
</evidence>
<keyword evidence="2" id="KW-0813">Transport</keyword>
<evidence type="ECO:0000313" key="7">
    <source>
        <dbReference type="EMBL" id="PZE22745.1"/>
    </source>
</evidence>
<name>A0A2W1NTB3_PAEXE</name>
<dbReference type="SMART" id="SM00382">
    <property type="entry name" value="AAA"/>
    <property type="match status" value="1"/>
</dbReference>
<organism evidence="7 8">
    <name type="scientific">Paenibacillus xerothermodurans</name>
    <dbReference type="NCBI Taxonomy" id="1977292"/>
    <lineage>
        <taxon>Bacteria</taxon>
        <taxon>Bacillati</taxon>
        <taxon>Bacillota</taxon>
        <taxon>Bacilli</taxon>
        <taxon>Bacillales</taxon>
        <taxon>Paenibacillaceae</taxon>
        <taxon>Paenibacillus</taxon>
    </lineage>
</organism>
<keyword evidence="3" id="KW-0547">Nucleotide-binding</keyword>
<dbReference type="Gene3D" id="3.40.50.300">
    <property type="entry name" value="P-loop containing nucleotide triphosphate hydrolases"/>
    <property type="match status" value="1"/>
</dbReference>
<dbReference type="Pfam" id="PF00005">
    <property type="entry name" value="ABC_tran"/>
    <property type="match status" value="1"/>
</dbReference>
<dbReference type="PANTHER" id="PTHR43820:SF4">
    <property type="entry name" value="HIGH-AFFINITY BRANCHED-CHAIN AMINO ACID TRANSPORT ATP-BINDING PROTEIN LIVF"/>
    <property type="match status" value="1"/>
</dbReference>
<comment type="caution">
    <text evidence="7">The sequence shown here is derived from an EMBL/GenBank/DDBJ whole genome shotgun (WGS) entry which is preliminary data.</text>
</comment>
<dbReference type="InterPro" id="IPR003593">
    <property type="entry name" value="AAA+_ATPase"/>
</dbReference>
<protein>
    <submittedName>
        <fullName evidence="7">ABC transporter ATP-binding protein</fullName>
    </submittedName>
</protein>
<evidence type="ECO:0000256" key="2">
    <source>
        <dbReference type="ARBA" id="ARBA00022448"/>
    </source>
</evidence>
<dbReference type="GO" id="GO:0005524">
    <property type="term" value="F:ATP binding"/>
    <property type="evidence" value="ECO:0007669"/>
    <property type="project" value="UniProtKB-KW"/>
</dbReference>
<evidence type="ECO:0000256" key="1">
    <source>
        <dbReference type="ARBA" id="ARBA00005417"/>
    </source>
</evidence>